<organism evidence="3 4">
    <name type="scientific">Vibrio amylolyticus</name>
    <dbReference type="NCBI Taxonomy" id="2847292"/>
    <lineage>
        <taxon>Bacteria</taxon>
        <taxon>Pseudomonadati</taxon>
        <taxon>Pseudomonadota</taxon>
        <taxon>Gammaproteobacteria</taxon>
        <taxon>Vibrionales</taxon>
        <taxon>Vibrionaceae</taxon>
        <taxon>Vibrio</taxon>
    </lineage>
</organism>
<dbReference type="InterPro" id="IPR002201">
    <property type="entry name" value="Glyco_trans_9"/>
</dbReference>
<gene>
    <name evidence="3" type="ORF">KP803_08260</name>
</gene>
<proteinExistence type="predicted"/>
<dbReference type="AlphaFoldDB" id="A0A9X2BGT8"/>
<evidence type="ECO:0000313" key="4">
    <source>
        <dbReference type="Proteomes" id="UP001139559"/>
    </source>
</evidence>
<accession>A0A9X2BGT8</accession>
<keyword evidence="1" id="KW-0328">Glycosyltransferase</keyword>
<sequence>MIRKLRLAYPDTQIDALVTVSGKLALAGNTDLNNLITVGSKPKLVESLKLLKDNFYQYDWVINDKPSGKSEIYAMLFSKWLSKGSWRSRVVNEGDSEGWRTSRLFSEHTVFESSNEEHRIIRNFSLLSPLSLDDEMAVIAPENDELPSLPKNYIVIHCPSSNQVKQWPVSSWKELIERLEISGHKIVLTGSPSARDENLLSELMASLSPSDNIVNLSGSLSIAQTSSLIKSSQGYIGADSGITHLASGHNVPIICIISVAAASMWAPWPYRMSINEYEKQPYRNGVRRQVLGNVTILQSTRSCVPCGYGACRTDEKQVSPCLSDISPNEVFESVVKSIHYHQGIK</sequence>
<evidence type="ECO:0000256" key="1">
    <source>
        <dbReference type="ARBA" id="ARBA00022676"/>
    </source>
</evidence>
<reference evidence="3" key="1">
    <citation type="submission" date="2021-11" db="EMBL/GenBank/DDBJ databases">
        <title>Vibrio ZSDE26 sp. nov. and Vibrio ZSDZ34 sp. nov., isolated from coastal seawater in Qingdao.</title>
        <authorList>
            <person name="Zhang P."/>
        </authorList>
    </citation>
    <scope>NUCLEOTIDE SEQUENCE</scope>
    <source>
        <strain evidence="3">ZSDE26</strain>
    </source>
</reference>
<dbReference type="GO" id="GO:0008713">
    <property type="term" value="F:ADP-heptose-lipopolysaccharide heptosyltransferase activity"/>
    <property type="evidence" value="ECO:0007669"/>
    <property type="project" value="TreeGrafter"/>
</dbReference>
<dbReference type="EMBL" id="JAJHVV010000004">
    <property type="protein sequence ID" value="MCK6263269.1"/>
    <property type="molecule type" value="Genomic_DNA"/>
</dbReference>
<keyword evidence="4" id="KW-1185">Reference proteome</keyword>
<dbReference type="Proteomes" id="UP001139559">
    <property type="component" value="Unassembled WGS sequence"/>
</dbReference>
<dbReference type="GO" id="GO:0009244">
    <property type="term" value="P:lipopolysaccharide core region biosynthetic process"/>
    <property type="evidence" value="ECO:0007669"/>
    <property type="project" value="TreeGrafter"/>
</dbReference>
<evidence type="ECO:0000256" key="2">
    <source>
        <dbReference type="ARBA" id="ARBA00022679"/>
    </source>
</evidence>
<dbReference type="SUPFAM" id="SSF53756">
    <property type="entry name" value="UDP-Glycosyltransferase/glycogen phosphorylase"/>
    <property type="match status" value="1"/>
</dbReference>
<name>A0A9X2BGT8_9VIBR</name>
<dbReference type="Pfam" id="PF01075">
    <property type="entry name" value="Glyco_transf_9"/>
    <property type="match status" value="1"/>
</dbReference>
<dbReference type="GO" id="GO:0005829">
    <property type="term" value="C:cytosol"/>
    <property type="evidence" value="ECO:0007669"/>
    <property type="project" value="TreeGrafter"/>
</dbReference>
<evidence type="ECO:0000313" key="3">
    <source>
        <dbReference type="EMBL" id="MCK6263269.1"/>
    </source>
</evidence>
<comment type="caution">
    <text evidence="3">The sequence shown here is derived from an EMBL/GenBank/DDBJ whole genome shotgun (WGS) entry which is preliminary data.</text>
</comment>
<dbReference type="InterPro" id="IPR051199">
    <property type="entry name" value="LPS_LOS_Heptosyltrfase"/>
</dbReference>
<dbReference type="PANTHER" id="PTHR30160:SF1">
    <property type="entry name" value="LIPOPOLYSACCHARIDE 1,2-N-ACETYLGLUCOSAMINETRANSFERASE-RELATED"/>
    <property type="match status" value="1"/>
</dbReference>
<dbReference type="RefSeq" id="WP_248008356.1">
    <property type="nucleotide sequence ID" value="NZ_JAJHVV010000004.1"/>
</dbReference>
<dbReference type="PANTHER" id="PTHR30160">
    <property type="entry name" value="TETRAACYLDISACCHARIDE 4'-KINASE-RELATED"/>
    <property type="match status" value="1"/>
</dbReference>
<keyword evidence="2" id="KW-0808">Transferase</keyword>
<protein>
    <submittedName>
        <fullName evidence="3">LPS biosynthesis protein</fullName>
    </submittedName>
</protein>
<dbReference type="CDD" id="cd03789">
    <property type="entry name" value="GT9_LPS_heptosyltransferase"/>
    <property type="match status" value="1"/>
</dbReference>
<dbReference type="Gene3D" id="3.40.50.2000">
    <property type="entry name" value="Glycogen Phosphorylase B"/>
    <property type="match status" value="2"/>
</dbReference>